<name>A0A6J4MQ30_9CYAN</name>
<sequence length="48" mass="5474">MTTAVRNLNVFAEAKGLAAEDKSENQVRLFEATNLLHPDTFSNKRLRR</sequence>
<gene>
    <name evidence="1" type="ORF">AVDCRST_MAG94-3583</name>
</gene>
<dbReference type="AlphaFoldDB" id="A0A6J4MQ30"/>
<proteinExistence type="predicted"/>
<protein>
    <submittedName>
        <fullName evidence="1">Uncharacterized protein</fullName>
    </submittedName>
</protein>
<organism evidence="1">
    <name type="scientific">uncultured Leptolyngbya sp</name>
    <dbReference type="NCBI Taxonomy" id="332963"/>
    <lineage>
        <taxon>Bacteria</taxon>
        <taxon>Bacillati</taxon>
        <taxon>Cyanobacteriota</taxon>
        <taxon>Cyanophyceae</taxon>
        <taxon>Leptolyngbyales</taxon>
        <taxon>Leptolyngbyaceae</taxon>
        <taxon>Leptolyngbya group</taxon>
        <taxon>Leptolyngbya</taxon>
        <taxon>environmental samples</taxon>
    </lineage>
</organism>
<dbReference type="EMBL" id="CADCTY010001247">
    <property type="protein sequence ID" value="CAA9364126.1"/>
    <property type="molecule type" value="Genomic_DNA"/>
</dbReference>
<accession>A0A6J4MQ30</accession>
<evidence type="ECO:0000313" key="1">
    <source>
        <dbReference type="EMBL" id="CAA9364126.1"/>
    </source>
</evidence>
<reference evidence="1" key="1">
    <citation type="submission" date="2020-02" db="EMBL/GenBank/DDBJ databases">
        <authorList>
            <person name="Meier V. D."/>
        </authorList>
    </citation>
    <scope>NUCLEOTIDE SEQUENCE</scope>
    <source>
        <strain evidence="1">AVDCRST_MAG94</strain>
    </source>
</reference>